<dbReference type="Proteomes" id="UP000516260">
    <property type="component" value="Chromosome 19"/>
</dbReference>
<dbReference type="InterPro" id="IPR051176">
    <property type="entry name" value="Cent_Immune-Sig_Mod"/>
</dbReference>
<feature type="compositionally biased region" description="Polar residues" evidence="2">
    <location>
        <begin position="387"/>
        <end position="400"/>
    </location>
</feature>
<feature type="region of interest" description="Disordered" evidence="2">
    <location>
        <begin position="377"/>
        <end position="404"/>
    </location>
</feature>
<feature type="region of interest" description="Disordered" evidence="2">
    <location>
        <begin position="216"/>
        <end position="239"/>
    </location>
</feature>
<feature type="region of interest" description="Disordered" evidence="2">
    <location>
        <begin position="447"/>
        <end position="535"/>
    </location>
</feature>
<dbReference type="PROSITE" id="PS50006">
    <property type="entry name" value="FHA_DOMAIN"/>
    <property type="match status" value="1"/>
</dbReference>
<keyword evidence="5" id="KW-1185">Reference proteome</keyword>
<feature type="region of interest" description="Disordered" evidence="2">
    <location>
        <begin position="558"/>
        <end position="590"/>
    </location>
</feature>
<organism evidence="4 5">
    <name type="scientific">Takifugu bimaculatus</name>
    <dbReference type="NCBI Taxonomy" id="433685"/>
    <lineage>
        <taxon>Eukaryota</taxon>
        <taxon>Metazoa</taxon>
        <taxon>Chordata</taxon>
        <taxon>Craniata</taxon>
        <taxon>Vertebrata</taxon>
        <taxon>Euteleostomi</taxon>
        <taxon>Actinopterygii</taxon>
        <taxon>Neopterygii</taxon>
        <taxon>Teleostei</taxon>
        <taxon>Neoteleostei</taxon>
        <taxon>Acanthomorphata</taxon>
        <taxon>Eupercaria</taxon>
        <taxon>Tetraodontiformes</taxon>
        <taxon>Tetradontoidea</taxon>
        <taxon>Tetraodontidae</taxon>
        <taxon>Takifugu</taxon>
    </lineage>
</organism>
<dbReference type="Gene3D" id="2.60.200.20">
    <property type="match status" value="1"/>
</dbReference>
<evidence type="ECO:0000256" key="2">
    <source>
        <dbReference type="SAM" id="MobiDB-lite"/>
    </source>
</evidence>
<protein>
    <recommendedName>
        <fullName evidence="3">FHA domain-containing protein</fullName>
    </recommendedName>
</protein>
<dbReference type="InterPro" id="IPR000253">
    <property type="entry name" value="FHA_dom"/>
</dbReference>
<evidence type="ECO:0000313" key="4">
    <source>
        <dbReference type="EMBL" id="TNM94485.1"/>
    </source>
</evidence>
<dbReference type="InterPro" id="IPR008984">
    <property type="entry name" value="SMAD_FHA_dom_sf"/>
</dbReference>
<comment type="caution">
    <text evidence="4">The sequence shown here is derived from an EMBL/GenBank/DDBJ whole genome shotgun (WGS) entry which is preliminary data.</text>
</comment>
<feature type="compositionally biased region" description="Low complexity" evidence="2">
    <location>
        <begin position="226"/>
        <end position="239"/>
    </location>
</feature>
<gene>
    <name evidence="4" type="ORF">fugu_017244</name>
</gene>
<dbReference type="PANTHER" id="PTHR15715">
    <property type="entry name" value="CENTROSOMAL PROTEIN OF 170 KDA"/>
    <property type="match status" value="1"/>
</dbReference>
<feature type="region of interest" description="Disordered" evidence="2">
    <location>
        <begin position="1"/>
        <end position="28"/>
    </location>
</feature>
<dbReference type="Pfam" id="PF00498">
    <property type="entry name" value="FHA"/>
    <property type="match status" value="1"/>
</dbReference>
<feature type="coiled-coil region" evidence="1">
    <location>
        <begin position="103"/>
        <end position="130"/>
    </location>
</feature>
<feature type="compositionally biased region" description="Basic and acidic residues" evidence="2">
    <location>
        <begin position="866"/>
        <end position="878"/>
    </location>
</feature>
<feature type="compositionally biased region" description="Polar residues" evidence="2">
    <location>
        <begin position="883"/>
        <end position="892"/>
    </location>
</feature>
<feature type="region of interest" description="Disordered" evidence="2">
    <location>
        <begin position="156"/>
        <end position="181"/>
    </location>
</feature>
<dbReference type="AlphaFoldDB" id="A0A4Z2BQG1"/>
<evidence type="ECO:0000256" key="1">
    <source>
        <dbReference type="SAM" id="Coils"/>
    </source>
</evidence>
<feature type="region of interest" description="Disordered" evidence="2">
    <location>
        <begin position="791"/>
        <end position="924"/>
    </location>
</feature>
<keyword evidence="1" id="KW-0175">Coiled coil</keyword>
<proteinExistence type="predicted"/>
<feature type="compositionally biased region" description="Low complexity" evidence="2">
    <location>
        <begin position="521"/>
        <end position="531"/>
    </location>
</feature>
<sequence length="934" mass="102531">MICGWQDSDPKPEPEENVCPTEDASGFSRSPVKMSVTSWFLVSSSGTRHRLPKEMIFVGREDCELMLQSRSVDKQHAVINYNLTTDEHLVKDLGSLNGHEKYSSQLQMNLKGLEVKKAEMEDRMRTTSSKSLTQEASVCRPTPLYGQPSWWGEEDYGSKVHSSDEHHAEMQKEASSVDPDVSQQKSIFLSYHREPSYFEIPTKDFQQLKPSEPEVHEIPTKDTDAPPVCSSPPTSTPPVIQSHASFTIEFDDCMPGKIKIKDHVTKFSTRQRKQHSLPSKAMIPTPTDVMSAESKVADWLVRSDISIMKRRPTSEDVYSTKSDLAMNAKILKGHHHEDGTQSDSEDPVLNGSKSTPYHDVQCEQSEVAQQMVQYDQSIPFQSPPPTQVLNKPLQDSTPSLSVAPDHILPQRSSQAQSPTMESSQQGPHEHLTQQAFIIEFFDDNPRKKRSQSFTHNPTHADSHSTLKAKMERRKGSDRPASVHGHILPTQQVMVPLKGQGHSCPQRSSSLKRDKAETEAASSGSSSRSSSGMFIRPFSSIGKQSKLTQEFTAEFQKASCQHDLSPTRDKTSAPPGMVSPPHARALLSPGPSVAASDLYPASTLQAPGKSESTISINAAGQAPSPGHSSGRPMSPVLPLGVRGTDPKCSQRMRNEEDDSLSDAGTYTIETEAQDKEVEQARNMIDQVFGVLDSPEYSGVNTGVYRPVINDGKDEQANMDSDSSTIVALHGLIPAAVSSLPTGQMQVPAGPGLEGPKWVSCWASLADSYAEPGSTPPQGDCLEDLHLMSRWMGSCDNSESESSHSSRTRRLLPQVPPERLENVPGIRVRHEHFQGQESLERVSPCPQDSSQHLSIQDDVDPDSLSDASRSDDGPFMEKTKKNPANVGSGSTSFYIGSEDSPGRLHKVKNQGPPEKTLDPRTKSPPTTVLICNLSRT</sequence>
<name>A0A4Z2BQG1_9TELE</name>
<feature type="region of interest" description="Disordered" evidence="2">
    <location>
        <begin position="334"/>
        <end position="357"/>
    </location>
</feature>
<dbReference type="PANTHER" id="PTHR15715:SF18">
    <property type="entry name" value="CENTROSOMAL PROTEIN OF 170 KDA PROTEIN B"/>
    <property type="match status" value="1"/>
</dbReference>
<feature type="domain" description="FHA" evidence="3">
    <location>
        <begin position="56"/>
        <end position="98"/>
    </location>
</feature>
<feature type="compositionally biased region" description="Basic and acidic residues" evidence="2">
    <location>
        <begin position="829"/>
        <end position="838"/>
    </location>
</feature>
<dbReference type="SUPFAM" id="SSF49879">
    <property type="entry name" value="SMAD/FHA domain"/>
    <property type="match status" value="1"/>
</dbReference>
<reference evidence="4 5" key="1">
    <citation type="submission" date="2019-04" db="EMBL/GenBank/DDBJ databases">
        <title>The sequence and de novo assembly of Takifugu bimaculatus genome using PacBio and Hi-C technologies.</title>
        <authorList>
            <person name="Xu P."/>
            <person name="Liu B."/>
            <person name="Zhou Z."/>
        </authorList>
    </citation>
    <scope>NUCLEOTIDE SEQUENCE [LARGE SCALE GENOMIC DNA]</scope>
    <source>
        <strain evidence="4">TB-2018</strain>
        <tissue evidence="4">Muscle</tissue>
    </source>
</reference>
<accession>A0A4Z2BQG1</accession>
<feature type="compositionally biased region" description="Basic and acidic residues" evidence="2">
    <location>
        <begin position="156"/>
        <end position="172"/>
    </location>
</feature>
<evidence type="ECO:0000313" key="5">
    <source>
        <dbReference type="Proteomes" id="UP000516260"/>
    </source>
</evidence>
<dbReference type="EMBL" id="SWLE01000011">
    <property type="protein sequence ID" value="TNM94485.1"/>
    <property type="molecule type" value="Genomic_DNA"/>
</dbReference>
<evidence type="ECO:0000259" key="3">
    <source>
        <dbReference type="PROSITE" id="PS50006"/>
    </source>
</evidence>
<feature type="region of interest" description="Disordered" evidence="2">
    <location>
        <begin position="642"/>
        <end position="664"/>
    </location>
</feature>
<feature type="region of interest" description="Disordered" evidence="2">
    <location>
        <begin position="267"/>
        <end position="289"/>
    </location>
</feature>